<dbReference type="Gene3D" id="3.40.50.150">
    <property type="entry name" value="Vaccinia Virus protein VP39"/>
    <property type="match status" value="1"/>
</dbReference>
<keyword evidence="7" id="KW-1185">Reference proteome</keyword>
<accession>A0A9X2HRB7</accession>
<dbReference type="GO" id="GO:0032259">
    <property type="term" value="P:methylation"/>
    <property type="evidence" value="ECO:0007669"/>
    <property type="project" value="UniProtKB-KW"/>
</dbReference>
<dbReference type="GO" id="GO:0003677">
    <property type="term" value="F:DNA binding"/>
    <property type="evidence" value="ECO:0007669"/>
    <property type="project" value="InterPro"/>
</dbReference>
<dbReference type="InterPro" id="IPR015840">
    <property type="entry name" value="DNA_MeTrfase_ParB"/>
</dbReference>
<keyword evidence="1 6" id="KW-0489">Methyltransferase</keyword>
<evidence type="ECO:0000313" key="6">
    <source>
        <dbReference type="EMBL" id="MCP3732093.1"/>
    </source>
</evidence>
<comment type="catalytic activity">
    <reaction evidence="3">
        <text>a 2'-deoxyadenosine in DNA + S-adenosyl-L-methionine = an N(6)-methyl-2'-deoxyadenosine in DNA + S-adenosyl-L-homocysteine + H(+)</text>
        <dbReference type="Rhea" id="RHEA:15197"/>
        <dbReference type="Rhea" id="RHEA-COMP:12418"/>
        <dbReference type="Rhea" id="RHEA-COMP:12419"/>
        <dbReference type="ChEBI" id="CHEBI:15378"/>
        <dbReference type="ChEBI" id="CHEBI:57856"/>
        <dbReference type="ChEBI" id="CHEBI:59789"/>
        <dbReference type="ChEBI" id="CHEBI:90615"/>
        <dbReference type="ChEBI" id="CHEBI:90616"/>
        <dbReference type="EC" id="2.1.1.72"/>
    </reaction>
</comment>
<feature type="domain" description="DNA methylase N-4/N-6" evidence="5">
    <location>
        <begin position="196"/>
        <end position="404"/>
    </location>
</feature>
<dbReference type="InterPro" id="IPR029063">
    <property type="entry name" value="SAM-dependent_MTases_sf"/>
</dbReference>
<proteinExistence type="inferred from homology"/>
<comment type="caution">
    <text evidence="6">The sequence shown here is derived from an EMBL/GenBank/DDBJ whole genome shotgun (WGS) entry which is preliminary data.</text>
</comment>
<keyword evidence="2" id="KW-0808">Transferase</keyword>
<dbReference type="InterPro" id="IPR002941">
    <property type="entry name" value="DNA_methylase_N4/N6"/>
</dbReference>
<reference evidence="6" key="1">
    <citation type="submission" date="2022-05" db="EMBL/GenBank/DDBJ databases">
        <title>Sphingomonas sp. strain MG17 Genome sequencing and assembly.</title>
        <authorList>
            <person name="Kim I."/>
        </authorList>
    </citation>
    <scope>NUCLEOTIDE SEQUENCE</scope>
    <source>
        <strain evidence="6">MG17</strain>
    </source>
</reference>
<dbReference type="GO" id="GO:0009007">
    <property type="term" value="F:site-specific DNA-methyltransferase (adenine-specific) activity"/>
    <property type="evidence" value="ECO:0007669"/>
    <property type="project" value="UniProtKB-EC"/>
</dbReference>
<protein>
    <recommendedName>
        <fullName evidence="4">Methyltransferase</fullName>
        <ecNumber evidence="4">2.1.1.-</ecNumber>
    </recommendedName>
</protein>
<organism evidence="6 7">
    <name type="scientific">Sphingomonas tagetis</name>
    <dbReference type="NCBI Taxonomy" id="2949092"/>
    <lineage>
        <taxon>Bacteria</taxon>
        <taxon>Pseudomonadati</taxon>
        <taxon>Pseudomonadota</taxon>
        <taxon>Alphaproteobacteria</taxon>
        <taxon>Sphingomonadales</taxon>
        <taxon>Sphingomonadaceae</taxon>
        <taxon>Sphingomonas</taxon>
    </lineage>
</organism>
<gene>
    <name evidence="6" type="ORF">M9978_16845</name>
</gene>
<dbReference type="AlphaFoldDB" id="A0A9X2HRB7"/>
<evidence type="ECO:0000256" key="4">
    <source>
        <dbReference type="RuleBase" id="RU362026"/>
    </source>
</evidence>
<evidence type="ECO:0000256" key="2">
    <source>
        <dbReference type="ARBA" id="ARBA00022679"/>
    </source>
</evidence>
<dbReference type="Proteomes" id="UP001139451">
    <property type="component" value="Unassembled WGS sequence"/>
</dbReference>
<comment type="similarity">
    <text evidence="4">Belongs to the N(4)/N(6)-methyltransferase family.</text>
</comment>
<evidence type="ECO:0000256" key="1">
    <source>
        <dbReference type="ARBA" id="ARBA00022603"/>
    </source>
</evidence>
<dbReference type="Pfam" id="PF01555">
    <property type="entry name" value="N6_N4_Mtase"/>
    <property type="match status" value="1"/>
</dbReference>
<dbReference type="InterPro" id="IPR001091">
    <property type="entry name" value="RM_Methyltransferase"/>
</dbReference>
<name>A0A9X2HRB7_9SPHN</name>
<sequence length="435" mass="48151">MDVPNTHSIEALPPEQIKLGKRWRKNPPEQIAEAARQLELTGTVVEPPLLDANDYVVCGGAIVQAAQRLKWPTIPVLRVNNMSPEELRLYAINAHKLSDMGGYDNAMLAEELRELAKLLGDDVLSRLAIPEGELTQLLGLAGGTADDDVDAALEREGIAPITRPGDLWKLGQHRLLCGTALEGWSYEAVMKDELAQFVLTDMPYNISMRTISSQPDREEFAFGHGEMSPNEFARFITTAMRHMKEASEPGSLHAFFMSYHFLLELLRAGTIVFGRPKALCTWVKSLPGQGSLFRSQTEQIAYFRNGDSPHRNNVQLGKHQRSRSTAWHYDGMTTASAERDETLKFHATPKPVLLLKDAILDVTSRTGIVLDPFAGIGSIILAAHSAERRAFAIEIEPGFVDVAIRRMRNAHGIDAIRESDGMSFSELETLQSEGA</sequence>
<evidence type="ECO:0000259" key="5">
    <source>
        <dbReference type="Pfam" id="PF01555"/>
    </source>
</evidence>
<dbReference type="PRINTS" id="PR00508">
    <property type="entry name" value="S21N4MTFRASE"/>
</dbReference>
<dbReference type="SUPFAM" id="SSF53335">
    <property type="entry name" value="S-adenosyl-L-methionine-dependent methyltransferases"/>
    <property type="match status" value="1"/>
</dbReference>
<dbReference type="RefSeq" id="WP_254295227.1">
    <property type="nucleotide sequence ID" value="NZ_JAMLDX010000014.1"/>
</dbReference>
<dbReference type="EC" id="2.1.1.-" evidence="4"/>
<dbReference type="GO" id="GO:0008170">
    <property type="term" value="F:N-methyltransferase activity"/>
    <property type="evidence" value="ECO:0007669"/>
    <property type="project" value="InterPro"/>
</dbReference>
<dbReference type="EMBL" id="JAMLDX010000014">
    <property type="protein sequence ID" value="MCP3732093.1"/>
    <property type="molecule type" value="Genomic_DNA"/>
</dbReference>
<dbReference type="PIRSF" id="PIRSF036758">
    <property type="entry name" value="Aden_M_ParB"/>
    <property type="match status" value="1"/>
</dbReference>
<evidence type="ECO:0000256" key="3">
    <source>
        <dbReference type="ARBA" id="ARBA00047942"/>
    </source>
</evidence>
<evidence type="ECO:0000313" key="7">
    <source>
        <dbReference type="Proteomes" id="UP001139451"/>
    </source>
</evidence>